<dbReference type="EMBL" id="CP002546">
    <property type="protein sequence ID" value="ADY61361.1"/>
    <property type="molecule type" value="Genomic_DNA"/>
</dbReference>
<keyword evidence="1" id="KW-0812">Transmembrane</keyword>
<sequence>MIDSTERLELMQKMADGRADETDARQLSGLLRDHPAFRDEYLAFMATHAALCWEFRDGDGLREVEIETRSDAQAGSIGHTKTWHALRRVDFRWFTAAAALAIVAFFIGRMESPAFANASRIVKAALHSHAEPVEREYIVEVVWEDPEIAESIPSKDIRVATWRDRFWIQVTGRRRFAFGQESAGTTWIALGSSQGIRIAEDELGPILNDVVDLYSLRLESMLQGVLKDHELTITDRTAVGDIIKATPRRLRGWVREVTIEVDRETKAVRQLVARRRSRLRGFSTVTFTLIEARAPDKAKYQLQGHLSDASVVLTPQDDPDRRLEVLEQELGPVTRSWIIEPDHRSKRQ</sequence>
<dbReference type="eggNOG" id="ENOG5033N65">
    <property type="taxonomic scope" value="Bacteria"/>
</dbReference>
<evidence type="ECO:0000256" key="1">
    <source>
        <dbReference type="SAM" id="Phobius"/>
    </source>
</evidence>
<dbReference type="HOGENOM" id="CLU_796666_0_0_0"/>
<dbReference type="RefSeq" id="WP_013630080.1">
    <property type="nucleotide sequence ID" value="NC_015174.1"/>
</dbReference>
<dbReference type="STRING" id="756272.Plabr_3771"/>
<evidence type="ECO:0000313" key="2">
    <source>
        <dbReference type="EMBL" id="ADY61361.1"/>
    </source>
</evidence>
<dbReference type="KEGG" id="pbs:Plabr_3771"/>
<protein>
    <submittedName>
        <fullName evidence="2">Uncharacterized protein</fullName>
    </submittedName>
</protein>
<name>F0SS23_RUBBR</name>
<keyword evidence="1" id="KW-1133">Transmembrane helix</keyword>
<feature type="transmembrane region" description="Helical" evidence="1">
    <location>
        <begin position="91"/>
        <end position="110"/>
    </location>
</feature>
<proteinExistence type="predicted"/>
<dbReference type="AlphaFoldDB" id="F0SS23"/>
<dbReference type="Proteomes" id="UP000006860">
    <property type="component" value="Chromosome"/>
</dbReference>
<accession>F0SS23</accession>
<reference evidence="3" key="1">
    <citation type="submission" date="2011-02" db="EMBL/GenBank/DDBJ databases">
        <title>The complete genome of Planctomyces brasiliensis DSM 5305.</title>
        <authorList>
            <person name="Lucas S."/>
            <person name="Copeland A."/>
            <person name="Lapidus A."/>
            <person name="Bruce D."/>
            <person name="Goodwin L."/>
            <person name="Pitluck S."/>
            <person name="Kyrpides N."/>
            <person name="Mavromatis K."/>
            <person name="Pagani I."/>
            <person name="Ivanova N."/>
            <person name="Ovchinnikova G."/>
            <person name="Lu M."/>
            <person name="Detter J.C."/>
            <person name="Han C."/>
            <person name="Land M."/>
            <person name="Hauser L."/>
            <person name="Markowitz V."/>
            <person name="Cheng J.-F."/>
            <person name="Hugenholtz P."/>
            <person name="Woyke T."/>
            <person name="Wu D."/>
            <person name="Tindall B."/>
            <person name="Pomrenke H.G."/>
            <person name="Brambilla E."/>
            <person name="Klenk H.-P."/>
            <person name="Eisen J.A."/>
        </authorList>
    </citation>
    <scope>NUCLEOTIDE SEQUENCE [LARGE SCALE GENOMIC DNA]</scope>
    <source>
        <strain evidence="3">ATCC 49424 / DSM 5305 / JCM 21570 / IAM 15109 / NBRC 103401 / IFAM 1448</strain>
    </source>
</reference>
<organism evidence="2 3">
    <name type="scientific">Rubinisphaera brasiliensis (strain ATCC 49424 / DSM 5305 / JCM 21570 / IAM 15109 / NBRC 103401 / IFAM 1448)</name>
    <name type="common">Planctomyces brasiliensis</name>
    <dbReference type="NCBI Taxonomy" id="756272"/>
    <lineage>
        <taxon>Bacteria</taxon>
        <taxon>Pseudomonadati</taxon>
        <taxon>Planctomycetota</taxon>
        <taxon>Planctomycetia</taxon>
        <taxon>Planctomycetales</taxon>
        <taxon>Planctomycetaceae</taxon>
        <taxon>Rubinisphaera</taxon>
    </lineage>
</organism>
<gene>
    <name evidence="2" type="ordered locus">Plabr_3771</name>
</gene>
<evidence type="ECO:0000313" key="3">
    <source>
        <dbReference type="Proteomes" id="UP000006860"/>
    </source>
</evidence>
<dbReference type="OrthoDB" id="258532at2"/>
<keyword evidence="3" id="KW-1185">Reference proteome</keyword>
<keyword evidence="1" id="KW-0472">Membrane</keyword>